<dbReference type="SMART" id="SM00257">
    <property type="entry name" value="LysM"/>
    <property type="match status" value="1"/>
</dbReference>
<feature type="domain" description="LysM" evidence="2">
    <location>
        <begin position="50"/>
        <end position="94"/>
    </location>
</feature>
<evidence type="ECO:0000313" key="4">
    <source>
        <dbReference type="Proteomes" id="UP000239001"/>
    </source>
</evidence>
<keyword evidence="4" id="KW-1185">Reference proteome</keyword>
<dbReference type="AlphaFoldDB" id="A0A2T1LV21"/>
<dbReference type="Gene3D" id="2.70.70.10">
    <property type="entry name" value="Glucose Permease (Domain IIA)"/>
    <property type="match status" value="1"/>
</dbReference>
<dbReference type="Gene3D" id="3.10.350.10">
    <property type="entry name" value="LysM domain"/>
    <property type="match status" value="1"/>
</dbReference>
<accession>A0A2T1LV21</accession>
<dbReference type="Proteomes" id="UP000239001">
    <property type="component" value="Unassembled WGS sequence"/>
</dbReference>
<dbReference type="SUPFAM" id="SSF54106">
    <property type="entry name" value="LysM domain"/>
    <property type="match status" value="1"/>
</dbReference>
<name>A0A2T1LV21_9CHRO</name>
<dbReference type="PANTHER" id="PTHR21666:SF290">
    <property type="entry name" value="PEPTIDASE M23 DOMAIN PROTEIN"/>
    <property type="match status" value="1"/>
</dbReference>
<dbReference type="InterPro" id="IPR018392">
    <property type="entry name" value="LysM"/>
</dbReference>
<evidence type="ECO:0000313" key="3">
    <source>
        <dbReference type="EMBL" id="PSF35301.1"/>
    </source>
</evidence>
<evidence type="ECO:0000259" key="2">
    <source>
        <dbReference type="PROSITE" id="PS51782"/>
    </source>
</evidence>
<dbReference type="SUPFAM" id="SSF51261">
    <property type="entry name" value="Duplicated hybrid motif"/>
    <property type="match status" value="1"/>
</dbReference>
<proteinExistence type="predicted"/>
<dbReference type="OrthoDB" id="507840at2"/>
<comment type="caution">
    <text evidence="3">The sequence shown here is derived from an EMBL/GenBank/DDBJ whole genome shotgun (WGS) entry which is preliminary data.</text>
</comment>
<dbReference type="InterPro" id="IPR016047">
    <property type="entry name" value="M23ase_b-sheet_dom"/>
</dbReference>
<evidence type="ECO:0000256" key="1">
    <source>
        <dbReference type="SAM" id="SignalP"/>
    </source>
</evidence>
<sequence length="294" mass="32490">MLNGFKLLKSLPLLLMMMANQSALAQTGFPQPQMTPNTQLCPSPVLSRLKKHKIIEGETAQSIAQQYNLLPETLLRLNPILKEKTWPVGQEILIPPFNGIRIESPKGATWQDLGEAYGIRSDVLFELNGCVKSPKIVFIPGTNWSSTRKKDYLGLSGYPLPFIAPIGLKYGWQPNPISLQRLFHSGVDLLADVGTPVLAAERGDVVFVGQEGAYGILIVINHPNDRQTRYAHLSRVNVKMGQSVQTGDVIGEVGTTGQPDLKMPHLHFEVRTKLSVGWVAQDPEIHFLPNSESK</sequence>
<feature type="chain" id="PRO_5015456080" evidence="1">
    <location>
        <begin position="26"/>
        <end position="294"/>
    </location>
</feature>
<dbReference type="Pfam" id="PF01551">
    <property type="entry name" value="Peptidase_M23"/>
    <property type="match status" value="1"/>
</dbReference>
<reference evidence="3 4" key="2">
    <citation type="submission" date="2018-03" db="EMBL/GenBank/DDBJ databases">
        <authorList>
            <person name="Keele B.F."/>
        </authorList>
    </citation>
    <scope>NUCLEOTIDE SEQUENCE [LARGE SCALE GENOMIC DNA]</scope>
    <source>
        <strain evidence="3 4">CCALA 016</strain>
    </source>
</reference>
<feature type="signal peptide" evidence="1">
    <location>
        <begin position="1"/>
        <end position="25"/>
    </location>
</feature>
<dbReference type="PROSITE" id="PS51782">
    <property type="entry name" value="LYSM"/>
    <property type="match status" value="1"/>
</dbReference>
<protein>
    <submittedName>
        <fullName evidence="3">Peptidase</fullName>
    </submittedName>
</protein>
<dbReference type="InterPro" id="IPR011055">
    <property type="entry name" value="Dup_hybrid_motif"/>
</dbReference>
<reference evidence="3 4" key="1">
    <citation type="submission" date="2018-03" db="EMBL/GenBank/DDBJ databases">
        <title>The ancient ancestry and fast evolution of plastids.</title>
        <authorList>
            <person name="Moore K.R."/>
            <person name="Magnabosco C."/>
            <person name="Momper L."/>
            <person name="Gold D.A."/>
            <person name="Bosak T."/>
            <person name="Fournier G.P."/>
        </authorList>
    </citation>
    <scope>NUCLEOTIDE SEQUENCE [LARGE SCALE GENOMIC DNA]</scope>
    <source>
        <strain evidence="3 4">CCALA 016</strain>
    </source>
</reference>
<dbReference type="PANTHER" id="PTHR21666">
    <property type="entry name" value="PEPTIDASE-RELATED"/>
    <property type="match status" value="1"/>
</dbReference>
<keyword evidence="1" id="KW-0732">Signal</keyword>
<dbReference type="CDD" id="cd00118">
    <property type="entry name" value="LysM"/>
    <property type="match status" value="1"/>
</dbReference>
<dbReference type="CDD" id="cd12797">
    <property type="entry name" value="M23_peptidase"/>
    <property type="match status" value="1"/>
</dbReference>
<dbReference type="GO" id="GO:0004222">
    <property type="term" value="F:metalloendopeptidase activity"/>
    <property type="evidence" value="ECO:0007669"/>
    <property type="project" value="TreeGrafter"/>
</dbReference>
<gene>
    <name evidence="3" type="ORF">C7H19_17230</name>
</gene>
<dbReference type="InterPro" id="IPR050570">
    <property type="entry name" value="Cell_wall_metabolism_enzyme"/>
</dbReference>
<dbReference type="EMBL" id="PXOH01000021">
    <property type="protein sequence ID" value="PSF35301.1"/>
    <property type="molecule type" value="Genomic_DNA"/>
</dbReference>
<dbReference type="InterPro" id="IPR036779">
    <property type="entry name" value="LysM_dom_sf"/>
</dbReference>
<organism evidence="3 4">
    <name type="scientific">Aphanothece hegewaldii CCALA 016</name>
    <dbReference type="NCBI Taxonomy" id="2107694"/>
    <lineage>
        <taxon>Bacteria</taxon>
        <taxon>Bacillati</taxon>
        <taxon>Cyanobacteriota</taxon>
        <taxon>Cyanophyceae</taxon>
        <taxon>Oscillatoriophycideae</taxon>
        <taxon>Chroococcales</taxon>
        <taxon>Aphanothecaceae</taxon>
        <taxon>Aphanothece</taxon>
    </lineage>
</organism>
<dbReference type="Pfam" id="PF01476">
    <property type="entry name" value="LysM"/>
    <property type="match status" value="1"/>
</dbReference>